<feature type="compositionally biased region" description="Basic residues" evidence="1">
    <location>
        <begin position="110"/>
        <end position="123"/>
    </location>
</feature>
<gene>
    <name evidence="2" type="ORF">CERSUDRAFT_91242</name>
</gene>
<organism evidence="2 3">
    <name type="scientific">Ceriporiopsis subvermispora (strain B)</name>
    <name type="common">White-rot fungus</name>
    <name type="synonym">Gelatoporia subvermispora</name>
    <dbReference type="NCBI Taxonomy" id="914234"/>
    <lineage>
        <taxon>Eukaryota</taxon>
        <taxon>Fungi</taxon>
        <taxon>Dikarya</taxon>
        <taxon>Basidiomycota</taxon>
        <taxon>Agaricomycotina</taxon>
        <taxon>Agaricomycetes</taxon>
        <taxon>Polyporales</taxon>
        <taxon>Gelatoporiaceae</taxon>
        <taxon>Gelatoporia</taxon>
    </lineage>
</organism>
<dbReference type="EMBL" id="KB445792">
    <property type="protein sequence ID" value="EMD40512.1"/>
    <property type="molecule type" value="Genomic_DNA"/>
</dbReference>
<dbReference type="AlphaFoldDB" id="M2RPZ9"/>
<proteinExistence type="predicted"/>
<feature type="compositionally biased region" description="Low complexity" evidence="1">
    <location>
        <begin position="37"/>
        <end position="50"/>
    </location>
</feature>
<feature type="compositionally biased region" description="Gly residues" evidence="1">
    <location>
        <begin position="51"/>
        <end position="60"/>
    </location>
</feature>
<sequence length="261" mass="26814">MPVDPGARGRGSVWVGNGMCQYADPCAAGRAARAAAGWAGALSSGGTDEPGPGGARGGGEPGPPPPAHRRPSCTQRAHARVQWPSPLRCARAPRAAQRSALARVGSFHFSPRRPAHLRERARRGPAQAGADAGASSAAGDVVLAYRNRASTPAERRQPSAHAAIAPAIGGASLSTFEAANLSQALAAARSTHSLSGSPAAHLHPVVDPPVVHPSTPEPVRQRRECELCEQDGEPRACFAGRTTDGCCNAVRADGRPPIRSC</sequence>
<protein>
    <submittedName>
        <fullName evidence="2">Uncharacterized protein</fullName>
    </submittedName>
</protein>
<evidence type="ECO:0000256" key="1">
    <source>
        <dbReference type="SAM" id="MobiDB-lite"/>
    </source>
</evidence>
<accession>M2RPZ9</accession>
<name>M2RPZ9_CERS8</name>
<dbReference type="Proteomes" id="UP000016930">
    <property type="component" value="Unassembled WGS sequence"/>
</dbReference>
<feature type="compositionally biased region" description="Low complexity" evidence="1">
    <location>
        <begin position="124"/>
        <end position="136"/>
    </location>
</feature>
<evidence type="ECO:0000313" key="2">
    <source>
        <dbReference type="EMBL" id="EMD40512.1"/>
    </source>
</evidence>
<reference evidence="2 3" key="1">
    <citation type="journal article" date="2012" name="Proc. Natl. Acad. Sci. U.S.A.">
        <title>Comparative genomics of Ceriporiopsis subvermispora and Phanerochaete chrysosporium provide insight into selective ligninolysis.</title>
        <authorList>
            <person name="Fernandez-Fueyo E."/>
            <person name="Ruiz-Duenas F.J."/>
            <person name="Ferreira P."/>
            <person name="Floudas D."/>
            <person name="Hibbett D.S."/>
            <person name="Canessa P."/>
            <person name="Larrondo L.F."/>
            <person name="James T.Y."/>
            <person name="Seelenfreund D."/>
            <person name="Lobos S."/>
            <person name="Polanco R."/>
            <person name="Tello M."/>
            <person name="Honda Y."/>
            <person name="Watanabe T."/>
            <person name="Watanabe T."/>
            <person name="Ryu J.S."/>
            <person name="Kubicek C.P."/>
            <person name="Schmoll M."/>
            <person name="Gaskell J."/>
            <person name="Hammel K.E."/>
            <person name="St John F.J."/>
            <person name="Vanden Wymelenberg A."/>
            <person name="Sabat G."/>
            <person name="Splinter BonDurant S."/>
            <person name="Syed K."/>
            <person name="Yadav J.S."/>
            <person name="Doddapaneni H."/>
            <person name="Subramanian V."/>
            <person name="Lavin J.L."/>
            <person name="Oguiza J.A."/>
            <person name="Perez G."/>
            <person name="Pisabarro A.G."/>
            <person name="Ramirez L."/>
            <person name="Santoyo F."/>
            <person name="Master E."/>
            <person name="Coutinho P.M."/>
            <person name="Henrissat B."/>
            <person name="Lombard V."/>
            <person name="Magnuson J.K."/>
            <person name="Kuees U."/>
            <person name="Hori C."/>
            <person name="Igarashi K."/>
            <person name="Samejima M."/>
            <person name="Held B.W."/>
            <person name="Barry K.W."/>
            <person name="LaButti K.M."/>
            <person name="Lapidus A."/>
            <person name="Lindquist E.A."/>
            <person name="Lucas S.M."/>
            <person name="Riley R."/>
            <person name="Salamov A.A."/>
            <person name="Hoffmeister D."/>
            <person name="Schwenk D."/>
            <person name="Hadar Y."/>
            <person name="Yarden O."/>
            <person name="de Vries R.P."/>
            <person name="Wiebenga A."/>
            <person name="Stenlid J."/>
            <person name="Eastwood D."/>
            <person name="Grigoriev I.V."/>
            <person name="Berka R.M."/>
            <person name="Blanchette R.A."/>
            <person name="Kersten P."/>
            <person name="Martinez A.T."/>
            <person name="Vicuna R."/>
            <person name="Cullen D."/>
        </authorList>
    </citation>
    <scope>NUCLEOTIDE SEQUENCE [LARGE SCALE GENOMIC DNA]</scope>
    <source>
        <strain evidence="2 3">B</strain>
    </source>
</reference>
<feature type="region of interest" description="Disordered" evidence="1">
    <location>
        <begin position="194"/>
        <end position="218"/>
    </location>
</feature>
<dbReference type="HOGENOM" id="CLU_1065592_0_0_1"/>
<feature type="region of interest" description="Disordered" evidence="1">
    <location>
        <begin position="103"/>
        <end position="136"/>
    </location>
</feature>
<evidence type="ECO:0000313" key="3">
    <source>
        <dbReference type="Proteomes" id="UP000016930"/>
    </source>
</evidence>
<keyword evidence="3" id="KW-1185">Reference proteome</keyword>
<feature type="region of interest" description="Disordered" evidence="1">
    <location>
        <begin position="37"/>
        <end position="86"/>
    </location>
</feature>